<organism evidence="1 2">
    <name type="scientific">Vararia minispora EC-137</name>
    <dbReference type="NCBI Taxonomy" id="1314806"/>
    <lineage>
        <taxon>Eukaryota</taxon>
        <taxon>Fungi</taxon>
        <taxon>Dikarya</taxon>
        <taxon>Basidiomycota</taxon>
        <taxon>Agaricomycotina</taxon>
        <taxon>Agaricomycetes</taxon>
        <taxon>Russulales</taxon>
        <taxon>Lachnocladiaceae</taxon>
        <taxon>Vararia</taxon>
    </lineage>
</organism>
<protein>
    <submittedName>
        <fullName evidence="1">Uncharacterized protein</fullName>
    </submittedName>
</protein>
<evidence type="ECO:0000313" key="2">
    <source>
        <dbReference type="Proteomes" id="UP000814128"/>
    </source>
</evidence>
<feature type="non-terminal residue" evidence="1">
    <location>
        <position position="1"/>
    </location>
</feature>
<dbReference type="Proteomes" id="UP000814128">
    <property type="component" value="Unassembled WGS sequence"/>
</dbReference>
<sequence>NRRDYAIRLPSEVLVDIIFDLISSHFPDPDPCVAAKTLSHVCARWRAIALASKKLWAYIPVQLGEEWVRLALGRSDTYPISFNDFSGTTRW</sequence>
<reference evidence="1" key="2">
    <citation type="journal article" date="2022" name="New Phytol.">
        <title>Evolutionary transition to the ectomycorrhizal habit in the genomes of a hyperdiverse lineage of mushroom-forming fungi.</title>
        <authorList>
            <person name="Looney B."/>
            <person name="Miyauchi S."/>
            <person name="Morin E."/>
            <person name="Drula E."/>
            <person name="Courty P.E."/>
            <person name="Kohler A."/>
            <person name="Kuo A."/>
            <person name="LaButti K."/>
            <person name="Pangilinan J."/>
            <person name="Lipzen A."/>
            <person name="Riley R."/>
            <person name="Andreopoulos W."/>
            <person name="He G."/>
            <person name="Johnson J."/>
            <person name="Nolan M."/>
            <person name="Tritt A."/>
            <person name="Barry K.W."/>
            <person name="Grigoriev I.V."/>
            <person name="Nagy L.G."/>
            <person name="Hibbett D."/>
            <person name="Henrissat B."/>
            <person name="Matheny P.B."/>
            <person name="Labbe J."/>
            <person name="Martin F.M."/>
        </authorList>
    </citation>
    <scope>NUCLEOTIDE SEQUENCE</scope>
    <source>
        <strain evidence="1">EC-137</strain>
    </source>
</reference>
<dbReference type="EMBL" id="MU273670">
    <property type="protein sequence ID" value="KAI0029528.1"/>
    <property type="molecule type" value="Genomic_DNA"/>
</dbReference>
<proteinExistence type="predicted"/>
<accession>A0ACB8QCU8</accession>
<reference evidence="1" key="1">
    <citation type="submission" date="2021-02" db="EMBL/GenBank/DDBJ databases">
        <authorList>
            <consortium name="DOE Joint Genome Institute"/>
            <person name="Ahrendt S."/>
            <person name="Looney B.P."/>
            <person name="Miyauchi S."/>
            <person name="Morin E."/>
            <person name="Drula E."/>
            <person name="Courty P.E."/>
            <person name="Chicoki N."/>
            <person name="Fauchery L."/>
            <person name="Kohler A."/>
            <person name="Kuo A."/>
            <person name="Labutti K."/>
            <person name="Pangilinan J."/>
            <person name="Lipzen A."/>
            <person name="Riley R."/>
            <person name="Andreopoulos W."/>
            <person name="He G."/>
            <person name="Johnson J."/>
            <person name="Barry K.W."/>
            <person name="Grigoriev I.V."/>
            <person name="Nagy L."/>
            <person name="Hibbett D."/>
            <person name="Henrissat B."/>
            <person name="Matheny P.B."/>
            <person name="Labbe J."/>
            <person name="Martin F."/>
        </authorList>
    </citation>
    <scope>NUCLEOTIDE SEQUENCE</scope>
    <source>
        <strain evidence="1">EC-137</strain>
    </source>
</reference>
<evidence type="ECO:0000313" key="1">
    <source>
        <dbReference type="EMBL" id="KAI0029528.1"/>
    </source>
</evidence>
<gene>
    <name evidence="1" type="ORF">K488DRAFT_56159</name>
</gene>
<comment type="caution">
    <text evidence="1">The sequence shown here is derived from an EMBL/GenBank/DDBJ whole genome shotgun (WGS) entry which is preliminary data.</text>
</comment>
<name>A0ACB8QCU8_9AGAM</name>
<keyword evidence="2" id="KW-1185">Reference proteome</keyword>